<comment type="subcellular location">
    <subcellularLocation>
        <location evidence="1">Cell inner membrane</location>
        <topology evidence="1">Multi-pass membrane protein</topology>
    </subcellularLocation>
</comment>
<dbReference type="AlphaFoldDB" id="B6WS53"/>
<keyword evidence="2" id="KW-0813">Transport</keyword>
<feature type="transmembrane region" description="Helical" evidence="10">
    <location>
        <begin position="33"/>
        <end position="55"/>
    </location>
</feature>
<dbReference type="PANTHER" id="PTHR35011:SF5">
    <property type="entry name" value="SIALIC ACID TRAP TRANSPORTER SMALL PERMEASE PROTEIN SIAQ"/>
    <property type="match status" value="1"/>
</dbReference>
<dbReference type="Pfam" id="PF04290">
    <property type="entry name" value="DctQ"/>
    <property type="match status" value="1"/>
</dbReference>
<dbReference type="EMBL" id="ABXU01000026">
    <property type="protein sequence ID" value="EEB34211.1"/>
    <property type="molecule type" value="Genomic_DNA"/>
</dbReference>
<name>B6WS53_9BACT</name>
<reference evidence="12 13" key="1">
    <citation type="submission" date="2008-10" db="EMBL/GenBank/DDBJ databases">
        <title>Draft genome sequence of Desulvovibrio piger (ATCC 29098).</title>
        <authorList>
            <person name="Sudarsanam P."/>
            <person name="Ley R."/>
            <person name="Guruge J."/>
            <person name="Turnbaugh P.J."/>
            <person name="Mahowald M."/>
            <person name="Liep D."/>
            <person name="Gordon J."/>
        </authorList>
    </citation>
    <scope>NUCLEOTIDE SEQUENCE [LARGE SCALE GENOMIC DNA]</scope>
    <source>
        <strain evidence="12 13">ATCC 29098</strain>
    </source>
</reference>
<dbReference type="InterPro" id="IPR007387">
    <property type="entry name" value="TRAP_DctQ"/>
</dbReference>
<dbReference type="GO" id="GO:0022857">
    <property type="term" value="F:transmembrane transporter activity"/>
    <property type="evidence" value="ECO:0007669"/>
    <property type="project" value="TreeGrafter"/>
</dbReference>
<evidence type="ECO:0000313" key="12">
    <source>
        <dbReference type="EMBL" id="EEB34211.1"/>
    </source>
</evidence>
<dbReference type="STRING" id="901.DESPIGER_0857"/>
<evidence type="ECO:0000313" key="13">
    <source>
        <dbReference type="Proteomes" id="UP000003676"/>
    </source>
</evidence>
<dbReference type="PANTHER" id="PTHR35011">
    <property type="entry name" value="2,3-DIKETO-L-GULONATE TRAP TRANSPORTER SMALL PERMEASE PROTEIN YIAM"/>
    <property type="match status" value="1"/>
</dbReference>
<gene>
    <name evidence="12" type="ORF">DESPIG_00899</name>
</gene>
<dbReference type="OrthoDB" id="9791324at2"/>
<protein>
    <submittedName>
        <fullName evidence="12">TRAP transporter, DctQ-like membrane protein</fullName>
    </submittedName>
</protein>
<proteinExistence type="inferred from homology"/>
<feature type="transmembrane region" description="Helical" evidence="10">
    <location>
        <begin position="110"/>
        <end position="134"/>
    </location>
</feature>
<feature type="region of interest" description="Disordered" evidence="9">
    <location>
        <begin position="1"/>
        <end position="23"/>
    </location>
</feature>
<reference evidence="12 13" key="2">
    <citation type="submission" date="2008-10" db="EMBL/GenBank/DDBJ databases">
        <authorList>
            <person name="Fulton L."/>
            <person name="Clifton S."/>
            <person name="Fulton B."/>
            <person name="Xu J."/>
            <person name="Minx P."/>
            <person name="Pepin K.H."/>
            <person name="Johnson M."/>
            <person name="Bhonagiri V."/>
            <person name="Nash W.E."/>
            <person name="Mardis E.R."/>
            <person name="Wilson R.K."/>
        </authorList>
    </citation>
    <scope>NUCLEOTIDE SEQUENCE [LARGE SCALE GENOMIC DNA]</scope>
    <source>
        <strain evidence="12 13">ATCC 29098</strain>
    </source>
</reference>
<dbReference type="InterPro" id="IPR055348">
    <property type="entry name" value="DctQ"/>
</dbReference>
<accession>B6WS53</accession>
<evidence type="ECO:0000256" key="1">
    <source>
        <dbReference type="ARBA" id="ARBA00004429"/>
    </source>
</evidence>
<comment type="similarity">
    <text evidence="8">Belongs to the TRAP transporter small permease family.</text>
</comment>
<evidence type="ECO:0000256" key="2">
    <source>
        <dbReference type="ARBA" id="ARBA00022448"/>
    </source>
</evidence>
<comment type="caution">
    <text evidence="12">The sequence shown here is derived from an EMBL/GenBank/DDBJ whole genome shotgun (WGS) entry which is preliminary data.</text>
</comment>
<evidence type="ECO:0000256" key="8">
    <source>
        <dbReference type="ARBA" id="ARBA00038436"/>
    </source>
</evidence>
<dbReference type="HOGENOM" id="CLU_086356_9_4_7"/>
<feature type="domain" description="Tripartite ATP-independent periplasmic transporters DctQ component" evidence="11">
    <location>
        <begin position="46"/>
        <end position="175"/>
    </location>
</feature>
<dbReference type="GO" id="GO:0005886">
    <property type="term" value="C:plasma membrane"/>
    <property type="evidence" value="ECO:0007669"/>
    <property type="project" value="UniProtKB-SubCell"/>
</dbReference>
<evidence type="ECO:0000256" key="10">
    <source>
        <dbReference type="SAM" id="Phobius"/>
    </source>
</evidence>
<evidence type="ECO:0000256" key="5">
    <source>
        <dbReference type="ARBA" id="ARBA00022692"/>
    </source>
</evidence>
<keyword evidence="4" id="KW-0997">Cell inner membrane</keyword>
<keyword evidence="6 10" id="KW-1133">Transmembrane helix</keyword>
<evidence type="ECO:0000256" key="6">
    <source>
        <dbReference type="ARBA" id="ARBA00022989"/>
    </source>
</evidence>
<feature type="transmembrane region" description="Helical" evidence="10">
    <location>
        <begin position="146"/>
        <end position="167"/>
    </location>
</feature>
<feature type="transmembrane region" description="Helical" evidence="10">
    <location>
        <begin position="70"/>
        <end position="89"/>
    </location>
</feature>
<keyword evidence="7 10" id="KW-0472">Membrane</keyword>
<organism evidence="12 13">
    <name type="scientific">Desulfovibrio piger ATCC 29098</name>
    <dbReference type="NCBI Taxonomy" id="411464"/>
    <lineage>
        <taxon>Bacteria</taxon>
        <taxon>Pseudomonadati</taxon>
        <taxon>Thermodesulfobacteriota</taxon>
        <taxon>Desulfovibrionia</taxon>
        <taxon>Desulfovibrionales</taxon>
        <taxon>Desulfovibrionaceae</taxon>
        <taxon>Desulfovibrio</taxon>
    </lineage>
</organism>
<evidence type="ECO:0000259" key="11">
    <source>
        <dbReference type="Pfam" id="PF04290"/>
    </source>
</evidence>
<keyword evidence="5 10" id="KW-0812">Transmembrane</keyword>
<evidence type="ECO:0000256" key="7">
    <source>
        <dbReference type="ARBA" id="ARBA00023136"/>
    </source>
</evidence>
<evidence type="ECO:0000256" key="3">
    <source>
        <dbReference type="ARBA" id="ARBA00022475"/>
    </source>
</evidence>
<sequence length="198" mass="21953">MQGDTMSGETKTTPATAPGQPAAETRHGLSGELLFEIFCAVIFLGMIGLVFYNAFLRYVFGGSYPPSEEWARFLFIYITFFGAIEAFYWKKHIAVDMFVDMFSGMTRKCIEILAILLTMGALGLLLDGGITYVLQTIDTNSVATNVNMAFINSTLPIMAFTAILICLRDLIAIVRRPASSFVKATEEEKIEQEISKEL</sequence>
<dbReference type="eggNOG" id="COG3090">
    <property type="taxonomic scope" value="Bacteria"/>
</dbReference>
<evidence type="ECO:0000256" key="4">
    <source>
        <dbReference type="ARBA" id="ARBA00022519"/>
    </source>
</evidence>
<dbReference type="Proteomes" id="UP000003676">
    <property type="component" value="Unassembled WGS sequence"/>
</dbReference>
<keyword evidence="3" id="KW-1003">Cell membrane</keyword>
<dbReference type="GO" id="GO:0015740">
    <property type="term" value="P:C4-dicarboxylate transport"/>
    <property type="evidence" value="ECO:0007669"/>
    <property type="project" value="TreeGrafter"/>
</dbReference>
<evidence type="ECO:0000256" key="9">
    <source>
        <dbReference type="SAM" id="MobiDB-lite"/>
    </source>
</evidence>
<feature type="compositionally biased region" description="Low complexity" evidence="9">
    <location>
        <begin position="10"/>
        <end position="23"/>
    </location>
</feature>